<keyword evidence="8" id="KW-0594">Phospholipid biosynthesis</keyword>
<keyword evidence="3" id="KW-0808">Transferase</keyword>
<accession>A0A382C9S0</accession>
<protein>
    <submittedName>
        <fullName evidence="11">Uncharacterized protein</fullName>
    </submittedName>
</protein>
<feature type="transmembrane region" description="Helical" evidence="10">
    <location>
        <begin position="113"/>
        <end position="132"/>
    </location>
</feature>
<feature type="transmembrane region" description="Helical" evidence="10">
    <location>
        <begin position="171"/>
        <end position="189"/>
    </location>
</feature>
<evidence type="ECO:0000256" key="2">
    <source>
        <dbReference type="ARBA" id="ARBA00022516"/>
    </source>
</evidence>
<dbReference type="SMART" id="SM01207">
    <property type="entry name" value="G3P_acyltransf"/>
    <property type="match status" value="1"/>
</dbReference>
<evidence type="ECO:0000256" key="6">
    <source>
        <dbReference type="ARBA" id="ARBA00023098"/>
    </source>
</evidence>
<dbReference type="InterPro" id="IPR003811">
    <property type="entry name" value="G3P_acylTferase_PlsY"/>
</dbReference>
<keyword evidence="2" id="KW-0444">Lipid biosynthesis</keyword>
<evidence type="ECO:0000256" key="10">
    <source>
        <dbReference type="SAM" id="Phobius"/>
    </source>
</evidence>
<evidence type="ECO:0000256" key="8">
    <source>
        <dbReference type="ARBA" id="ARBA00023209"/>
    </source>
</evidence>
<dbReference type="NCBIfam" id="TIGR00023">
    <property type="entry name" value="glycerol-3-phosphate 1-O-acyltransferase PlsY"/>
    <property type="match status" value="1"/>
</dbReference>
<feature type="transmembrane region" description="Helical" evidence="10">
    <location>
        <begin position="29"/>
        <end position="49"/>
    </location>
</feature>
<evidence type="ECO:0000256" key="1">
    <source>
        <dbReference type="ARBA" id="ARBA00022475"/>
    </source>
</evidence>
<dbReference type="PANTHER" id="PTHR30309:SF0">
    <property type="entry name" value="GLYCEROL-3-PHOSPHATE ACYLTRANSFERASE-RELATED"/>
    <property type="match status" value="1"/>
</dbReference>
<dbReference type="GO" id="GO:0005886">
    <property type="term" value="C:plasma membrane"/>
    <property type="evidence" value="ECO:0007669"/>
    <property type="project" value="InterPro"/>
</dbReference>
<dbReference type="Pfam" id="PF02660">
    <property type="entry name" value="G3P_acyltransf"/>
    <property type="match status" value="1"/>
</dbReference>
<evidence type="ECO:0000256" key="3">
    <source>
        <dbReference type="ARBA" id="ARBA00022679"/>
    </source>
</evidence>
<feature type="transmembrane region" description="Helical" evidence="10">
    <location>
        <begin position="144"/>
        <end position="164"/>
    </location>
</feature>
<keyword evidence="5 10" id="KW-1133">Transmembrane helix</keyword>
<dbReference type="GO" id="GO:0008654">
    <property type="term" value="P:phospholipid biosynthetic process"/>
    <property type="evidence" value="ECO:0007669"/>
    <property type="project" value="UniProtKB-KW"/>
</dbReference>
<evidence type="ECO:0000256" key="5">
    <source>
        <dbReference type="ARBA" id="ARBA00022989"/>
    </source>
</evidence>
<reference evidence="11" key="1">
    <citation type="submission" date="2018-05" db="EMBL/GenBank/DDBJ databases">
        <authorList>
            <person name="Lanie J.A."/>
            <person name="Ng W.-L."/>
            <person name="Kazmierczak K.M."/>
            <person name="Andrzejewski T.M."/>
            <person name="Davidsen T.M."/>
            <person name="Wayne K.J."/>
            <person name="Tettelin H."/>
            <person name="Glass J.I."/>
            <person name="Rusch D."/>
            <person name="Podicherti R."/>
            <person name="Tsui H.-C.T."/>
            <person name="Winkler M.E."/>
        </authorList>
    </citation>
    <scope>NUCLEOTIDE SEQUENCE</scope>
</reference>
<dbReference type="EMBL" id="UINC01033325">
    <property type="protein sequence ID" value="SVB22431.1"/>
    <property type="molecule type" value="Genomic_DNA"/>
</dbReference>
<evidence type="ECO:0000256" key="4">
    <source>
        <dbReference type="ARBA" id="ARBA00022692"/>
    </source>
</evidence>
<evidence type="ECO:0000256" key="9">
    <source>
        <dbReference type="ARBA" id="ARBA00023264"/>
    </source>
</evidence>
<organism evidence="11">
    <name type="scientific">marine metagenome</name>
    <dbReference type="NCBI Taxonomy" id="408172"/>
    <lineage>
        <taxon>unclassified sequences</taxon>
        <taxon>metagenomes</taxon>
        <taxon>ecological metagenomes</taxon>
    </lineage>
</organism>
<keyword evidence="4 10" id="KW-0812">Transmembrane</keyword>
<keyword evidence="9" id="KW-1208">Phospholipid metabolism</keyword>
<name>A0A382C9S0_9ZZZZ</name>
<dbReference type="GO" id="GO:0043772">
    <property type="term" value="F:acyl-phosphate glycerol-3-phosphate acyltransferase activity"/>
    <property type="evidence" value="ECO:0007669"/>
    <property type="project" value="InterPro"/>
</dbReference>
<keyword evidence="6" id="KW-0443">Lipid metabolism</keyword>
<gene>
    <name evidence="11" type="ORF">METZ01_LOCUS175285</name>
</gene>
<keyword evidence="7 10" id="KW-0472">Membrane</keyword>
<dbReference type="HAMAP" id="MF_01043">
    <property type="entry name" value="PlsY"/>
    <property type="match status" value="1"/>
</dbReference>
<evidence type="ECO:0000313" key="11">
    <source>
        <dbReference type="EMBL" id="SVB22431.1"/>
    </source>
</evidence>
<keyword evidence="1" id="KW-1003">Cell membrane</keyword>
<dbReference type="PANTHER" id="PTHR30309">
    <property type="entry name" value="INNER MEMBRANE PROTEIN YGIH"/>
    <property type="match status" value="1"/>
</dbReference>
<feature type="transmembrane region" description="Helical" evidence="10">
    <location>
        <begin position="195"/>
        <end position="212"/>
    </location>
</feature>
<sequence length="237" mass="26590">MTDRQLLQAPTVGIILFSLQKKFFDMFELALSILVSYLIGSLNSSLILGKINNYDVREHGSGNAGATNTYRIHGKIQGAIVFCFDCFKGFFAIKLAESLILSELHNPLFDIEIYLYFSALSVVIGHCYPLWFQFKGGKGAATGLGIFLYFEPFLVAPSLLVWMLSLVVFRFVGLATILAFVSLPVFVFLFERQSFVNLVFFSLILGLLILFTHRQNINSMLKGTEHRVSFSLKSDAN</sequence>
<evidence type="ECO:0000256" key="7">
    <source>
        <dbReference type="ARBA" id="ARBA00023136"/>
    </source>
</evidence>
<proteinExistence type="inferred from homology"/>
<dbReference type="AlphaFoldDB" id="A0A382C9S0"/>